<dbReference type="GO" id="GO:0097347">
    <property type="term" value="C:TAM protein secretion complex"/>
    <property type="evidence" value="ECO:0007669"/>
    <property type="project" value="TreeGrafter"/>
</dbReference>
<proteinExistence type="predicted"/>
<evidence type="ECO:0000313" key="7">
    <source>
        <dbReference type="Proteomes" id="UP000019464"/>
    </source>
</evidence>
<reference evidence="7" key="1">
    <citation type="submission" date="2012-11" db="EMBL/GenBank/DDBJ databases">
        <authorList>
            <person name="Singh A."/>
            <person name="Pinnaka A.K."/>
            <person name="Vaidya B."/>
        </authorList>
    </citation>
    <scope>NUCLEOTIDE SEQUENCE [LARGE SCALE GENOMIC DNA]</scope>
    <source>
        <strain evidence="7">AK23</strain>
    </source>
</reference>
<evidence type="ECO:0000313" key="6">
    <source>
        <dbReference type="EMBL" id="EXJ11925.1"/>
    </source>
</evidence>
<dbReference type="Pfam" id="PF04357">
    <property type="entry name" value="TamB"/>
    <property type="match status" value="1"/>
</dbReference>
<keyword evidence="2" id="KW-0812">Transmembrane</keyword>
<comment type="caution">
    <text evidence="6">The sequence shown here is derived from an EMBL/GenBank/DDBJ whole genome shotgun (WGS) entry which is preliminary data.</text>
</comment>
<dbReference type="PANTHER" id="PTHR36985">
    <property type="entry name" value="TRANSLOCATION AND ASSEMBLY MODULE SUBUNIT TAMB"/>
    <property type="match status" value="1"/>
</dbReference>
<evidence type="ECO:0000259" key="5">
    <source>
        <dbReference type="Pfam" id="PF04357"/>
    </source>
</evidence>
<comment type="subcellular location">
    <subcellularLocation>
        <location evidence="1">Membrane</location>
        <topology evidence="1">Single-pass membrane protein</topology>
    </subcellularLocation>
</comment>
<dbReference type="AlphaFoldDB" id="W9VN52"/>
<evidence type="ECO:0000256" key="3">
    <source>
        <dbReference type="ARBA" id="ARBA00022989"/>
    </source>
</evidence>
<organism evidence="6 7">
    <name type="scientific">Nitrincola nitratireducens</name>
    <dbReference type="NCBI Taxonomy" id="1229521"/>
    <lineage>
        <taxon>Bacteria</taxon>
        <taxon>Pseudomonadati</taxon>
        <taxon>Pseudomonadota</taxon>
        <taxon>Gammaproteobacteria</taxon>
        <taxon>Oceanospirillales</taxon>
        <taxon>Oceanospirillaceae</taxon>
        <taxon>Nitrincola</taxon>
    </lineage>
</organism>
<dbReference type="GO" id="GO:0005886">
    <property type="term" value="C:plasma membrane"/>
    <property type="evidence" value="ECO:0007669"/>
    <property type="project" value="InterPro"/>
</dbReference>
<keyword evidence="4" id="KW-0472">Membrane</keyword>
<evidence type="ECO:0000256" key="2">
    <source>
        <dbReference type="ARBA" id="ARBA00022692"/>
    </source>
</evidence>
<protein>
    <recommendedName>
        <fullName evidence="5">Translocation and assembly module TamB C-terminal domain-containing protein</fullName>
    </recommendedName>
</protein>
<dbReference type="InterPro" id="IPR007452">
    <property type="entry name" value="TamB_C"/>
</dbReference>
<keyword evidence="3" id="KW-1133">Transmembrane helix</keyword>
<dbReference type="GO" id="GO:0009306">
    <property type="term" value="P:protein secretion"/>
    <property type="evidence" value="ECO:0007669"/>
    <property type="project" value="InterPro"/>
</dbReference>
<evidence type="ECO:0000256" key="1">
    <source>
        <dbReference type="ARBA" id="ARBA00004167"/>
    </source>
</evidence>
<sequence length="334" mass="36151">MIGSGSGQINLAGQYNLQRQTGNLTLKGDGFQAIDTEVSVRISPDLNVRIDEEAIRLGGSVTIPYARISPPKQQMQSVVRASEDVVFTVDEDEGLTQRNLPLLTDLSVILGDSVEVDAFGFKGRLLGRLRITDDAQTTTRASGSIQVESGDYKLFGQDLNISRGSLVYTGGPIDNPGLDLRVSRFVGTVEAGARITGTIRSPEMTLFSVPAMSDSSIMSYLVLGRGPGESSASEQSMMMQAAMALTLQGGNSITSQLQQGLNLDEFGFASDDAGDSAFFIGKYLTPRLYIRYGISLLESMEMLTLSYRLSSMWRVETQSSNLGSGADIFYTRER</sequence>
<gene>
    <name evidence="6" type="ORF">D791_01298</name>
</gene>
<dbReference type="PANTHER" id="PTHR36985:SF1">
    <property type="entry name" value="TRANSLOCATION AND ASSEMBLY MODULE SUBUNIT TAMB"/>
    <property type="match status" value="1"/>
</dbReference>
<dbReference type="Proteomes" id="UP000019464">
    <property type="component" value="Unassembled WGS sequence"/>
</dbReference>
<reference evidence="6 7" key="2">
    <citation type="journal article" date="2015" name="Syst. Appl. Microbiol.">
        <title>Nitrincola nitratireducens sp. nov. isolated from a haloalkaline crater lake.</title>
        <authorList>
            <person name="Singh A."/>
            <person name="Vaidya B."/>
            <person name="Tanuku N.R."/>
            <person name="Pinnaka A.K."/>
        </authorList>
    </citation>
    <scope>NUCLEOTIDE SEQUENCE [LARGE SCALE GENOMIC DNA]</scope>
    <source>
        <strain evidence="6 7">AK23</strain>
    </source>
</reference>
<accession>W9VN52</accession>
<dbReference type="EMBL" id="AONB01000004">
    <property type="protein sequence ID" value="EXJ11925.1"/>
    <property type="molecule type" value="Genomic_DNA"/>
</dbReference>
<evidence type="ECO:0000256" key="4">
    <source>
        <dbReference type="ARBA" id="ARBA00023136"/>
    </source>
</evidence>
<keyword evidence="7" id="KW-1185">Reference proteome</keyword>
<name>W9VN52_9GAMM</name>
<dbReference type="STRING" id="1229521.D791_01298"/>
<feature type="domain" description="Translocation and assembly module TamB C-terminal" evidence="5">
    <location>
        <begin position="5"/>
        <end position="333"/>
    </location>
</feature>